<evidence type="ECO:0000256" key="2">
    <source>
        <dbReference type="ARBA" id="ARBA00022723"/>
    </source>
</evidence>
<dbReference type="EMBL" id="BAABGT010000053">
    <property type="protein sequence ID" value="GAA4549886.1"/>
    <property type="molecule type" value="Genomic_DNA"/>
</dbReference>
<keyword evidence="8" id="KW-1185">Reference proteome</keyword>
<dbReference type="InterPro" id="IPR050584">
    <property type="entry name" value="Cholesterol_7-desaturase"/>
</dbReference>
<dbReference type="GO" id="GO:0051213">
    <property type="term" value="F:dioxygenase activity"/>
    <property type="evidence" value="ECO:0007669"/>
    <property type="project" value="UniProtKB-KW"/>
</dbReference>
<dbReference type="PROSITE" id="PS51296">
    <property type="entry name" value="RIESKE"/>
    <property type="match status" value="1"/>
</dbReference>
<protein>
    <submittedName>
        <fullName evidence="7">Aromatic ring-hydroxylating dioxygenase subunit alpha</fullName>
    </submittedName>
</protein>
<evidence type="ECO:0000313" key="8">
    <source>
        <dbReference type="Proteomes" id="UP001501598"/>
    </source>
</evidence>
<name>A0ABP8RWC2_9PSEU</name>
<dbReference type="RefSeq" id="WP_345420266.1">
    <property type="nucleotide sequence ID" value="NZ_BAABGT010000053.1"/>
</dbReference>
<accession>A0ABP8RWC2</accession>
<organism evidence="7 8">
    <name type="scientific">Pseudonocardia xishanensis</name>
    <dbReference type="NCBI Taxonomy" id="630995"/>
    <lineage>
        <taxon>Bacteria</taxon>
        <taxon>Bacillati</taxon>
        <taxon>Actinomycetota</taxon>
        <taxon>Actinomycetes</taxon>
        <taxon>Pseudonocardiales</taxon>
        <taxon>Pseudonocardiaceae</taxon>
        <taxon>Pseudonocardia</taxon>
    </lineage>
</organism>
<reference evidence="8" key="1">
    <citation type="journal article" date="2019" name="Int. J. Syst. Evol. Microbiol.">
        <title>The Global Catalogue of Microorganisms (GCM) 10K type strain sequencing project: providing services to taxonomists for standard genome sequencing and annotation.</title>
        <authorList>
            <consortium name="The Broad Institute Genomics Platform"/>
            <consortium name="The Broad Institute Genome Sequencing Center for Infectious Disease"/>
            <person name="Wu L."/>
            <person name="Ma J."/>
        </authorList>
    </citation>
    <scope>NUCLEOTIDE SEQUENCE [LARGE SCALE GENOMIC DNA]</scope>
    <source>
        <strain evidence="8">JCM 17906</strain>
    </source>
</reference>
<gene>
    <name evidence="7" type="ORF">GCM10023175_38860</name>
</gene>
<evidence type="ECO:0000313" key="7">
    <source>
        <dbReference type="EMBL" id="GAA4549886.1"/>
    </source>
</evidence>
<evidence type="ECO:0000256" key="1">
    <source>
        <dbReference type="ARBA" id="ARBA00022714"/>
    </source>
</evidence>
<evidence type="ECO:0000259" key="6">
    <source>
        <dbReference type="PROSITE" id="PS51296"/>
    </source>
</evidence>
<evidence type="ECO:0000256" key="5">
    <source>
        <dbReference type="ARBA" id="ARBA00023014"/>
    </source>
</evidence>
<feature type="domain" description="Rieske" evidence="6">
    <location>
        <begin position="17"/>
        <end position="119"/>
    </location>
</feature>
<dbReference type="Pfam" id="PF00355">
    <property type="entry name" value="Rieske"/>
    <property type="match status" value="1"/>
</dbReference>
<sequence length="333" mass="36457">MESTFDPADRHILTGYWYAVARTADLGRGPVAATLLDAPLVVYRAGAEIVVADELCPHRGVPLTMGTTDGEALTCAYHGLRFGVGGRCVRVPADPAARIPERLHLRTYPVVERYGLVWTCLRPTGEPGIPPMPNWDAPGFQCVTLPPFDIAAFAGRQVEGFLDVGHFAFVHTATFADPADTEVPPYRPVPTPTGFRVHYRSTVANYAAGVENPFPGASWLRAFEMHLPFTPTLVVHFPDGGRLGLLNAATPVSARSTRLFCLVAKDVFTQQTVAEVEAFNLRVFAEDRAIVEAQRPENLPFDPRIEVNIAADRSSVAYRRALRGMGLGRFFQV</sequence>
<dbReference type="Proteomes" id="UP001501598">
    <property type="component" value="Unassembled WGS sequence"/>
</dbReference>
<evidence type="ECO:0000256" key="4">
    <source>
        <dbReference type="ARBA" id="ARBA00023004"/>
    </source>
</evidence>
<keyword evidence="3" id="KW-0560">Oxidoreductase</keyword>
<dbReference type="InterPro" id="IPR017941">
    <property type="entry name" value="Rieske_2Fe-2S"/>
</dbReference>
<keyword evidence="7" id="KW-0223">Dioxygenase</keyword>
<keyword evidence="1" id="KW-0001">2Fe-2S</keyword>
<evidence type="ECO:0000256" key="3">
    <source>
        <dbReference type="ARBA" id="ARBA00023002"/>
    </source>
</evidence>
<dbReference type="Gene3D" id="3.90.380.10">
    <property type="entry name" value="Naphthalene 1,2-dioxygenase Alpha Subunit, Chain A, domain 1"/>
    <property type="match status" value="1"/>
</dbReference>
<dbReference type="Pfam" id="PF19112">
    <property type="entry name" value="VanA_C"/>
    <property type="match status" value="1"/>
</dbReference>
<proteinExistence type="predicted"/>
<dbReference type="Gene3D" id="2.102.10.10">
    <property type="entry name" value="Rieske [2Fe-2S] iron-sulphur domain"/>
    <property type="match status" value="1"/>
</dbReference>
<dbReference type="SUPFAM" id="SSF55961">
    <property type="entry name" value="Bet v1-like"/>
    <property type="match status" value="1"/>
</dbReference>
<dbReference type="PANTHER" id="PTHR21266:SF57">
    <property type="entry name" value="3-CHLOROBENZOATE-3,4-DIOXYGENASE"/>
    <property type="match status" value="1"/>
</dbReference>
<keyword evidence="5" id="KW-0411">Iron-sulfur</keyword>
<dbReference type="InterPro" id="IPR044043">
    <property type="entry name" value="VanA_C_cat"/>
</dbReference>
<keyword evidence="2" id="KW-0479">Metal-binding</keyword>
<dbReference type="PANTHER" id="PTHR21266">
    <property type="entry name" value="IRON-SULFUR DOMAIN CONTAINING PROTEIN"/>
    <property type="match status" value="1"/>
</dbReference>
<dbReference type="InterPro" id="IPR036922">
    <property type="entry name" value="Rieske_2Fe-2S_sf"/>
</dbReference>
<keyword evidence="4" id="KW-0408">Iron</keyword>
<comment type="caution">
    <text evidence="7">The sequence shown here is derived from an EMBL/GenBank/DDBJ whole genome shotgun (WGS) entry which is preliminary data.</text>
</comment>
<dbReference type="SUPFAM" id="SSF50022">
    <property type="entry name" value="ISP domain"/>
    <property type="match status" value="1"/>
</dbReference>